<reference evidence="1 2" key="1">
    <citation type="submission" date="2024-09" db="EMBL/GenBank/DDBJ databases">
        <authorList>
            <person name="Sun Q."/>
            <person name="Mori K."/>
        </authorList>
    </citation>
    <scope>NUCLEOTIDE SEQUENCE [LARGE SCALE GENOMIC DNA]</scope>
    <source>
        <strain evidence="1 2">NCAIM B.02621</strain>
    </source>
</reference>
<comment type="caution">
    <text evidence="1">The sequence shown here is derived from an EMBL/GenBank/DDBJ whole genome shotgun (WGS) entry which is preliminary data.</text>
</comment>
<sequence>MAHKLLFEWDLHALSAAMGIPSQDVEAYFRDGRRVSFLLERRIRDSFPGWKLAPSEGAGFDLLDEAGGKWEVRSVSKNIYFCPSYMVGSGRKFAEEGFFTKLDAIGGYICSDITTFPKVPVYVIPSELIRRLYLAGKLGGTTAISRDRFYSVVVPELNALAAA</sequence>
<evidence type="ECO:0000313" key="2">
    <source>
        <dbReference type="Proteomes" id="UP001589906"/>
    </source>
</evidence>
<dbReference type="RefSeq" id="WP_376836385.1">
    <property type="nucleotide sequence ID" value="NZ_JBHLSW010000007.1"/>
</dbReference>
<accession>A0ABV6R409</accession>
<dbReference type="EMBL" id="JBHLSW010000007">
    <property type="protein sequence ID" value="MFC0634348.1"/>
    <property type="molecule type" value="Genomic_DNA"/>
</dbReference>
<proteinExistence type="predicted"/>
<dbReference type="Proteomes" id="UP001589906">
    <property type="component" value="Unassembled WGS sequence"/>
</dbReference>
<gene>
    <name evidence="1" type="ORF">ACFFGE_10725</name>
</gene>
<organism evidence="1 2">
    <name type="scientific">Brevundimonas balnearis</name>
    <dbReference type="NCBI Taxonomy" id="1572858"/>
    <lineage>
        <taxon>Bacteria</taxon>
        <taxon>Pseudomonadati</taxon>
        <taxon>Pseudomonadota</taxon>
        <taxon>Alphaproteobacteria</taxon>
        <taxon>Caulobacterales</taxon>
        <taxon>Caulobacteraceae</taxon>
        <taxon>Brevundimonas</taxon>
    </lineage>
</organism>
<protein>
    <submittedName>
        <fullName evidence="1">Uncharacterized protein</fullName>
    </submittedName>
</protein>
<name>A0ABV6R409_9CAUL</name>
<evidence type="ECO:0000313" key="1">
    <source>
        <dbReference type="EMBL" id="MFC0634348.1"/>
    </source>
</evidence>
<keyword evidence="2" id="KW-1185">Reference proteome</keyword>